<keyword evidence="2 4" id="KW-0378">Hydrolase</keyword>
<keyword evidence="5" id="KW-1185">Reference proteome</keyword>
<accession>A0A128EWM4</accession>
<evidence type="ECO:0000313" key="4">
    <source>
        <dbReference type="EMBL" id="CZF78391.1"/>
    </source>
</evidence>
<comment type="similarity">
    <text evidence="1">Belongs to the carbon-nitrogen hydrolase superfamily. NIT1/NIT2 family.</text>
</comment>
<name>A0A128EWM4_9GAMM</name>
<dbReference type="SUPFAM" id="SSF56317">
    <property type="entry name" value="Carbon-nitrogen hydrolase"/>
    <property type="match status" value="1"/>
</dbReference>
<dbReference type="PROSITE" id="PS01227">
    <property type="entry name" value="UPF0012"/>
    <property type="match status" value="1"/>
</dbReference>
<dbReference type="CDD" id="cd07572">
    <property type="entry name" value="nit"/>
    <property type="match status" value="1"/>
</dbReference>
<evidence type="ECO:0000256" key="2">
    <source>
        <dbReference type="ARBA" id="ARBA00022801"/>
    </source>
</evidence>
<organism evidence="4 5">
    <name type="scientific">Grimontia marina</name>
    <dbReference type="NCBI Taxonomy" id="646534"/>
    <lineage>
        <taxon>Bacteria</taxon>
        <taxon>Pseudomonadati</taxon>
        <taxon>Pseudomonadota</taxon>
        <taxon>Gammaproteobacteria</taxon>
        <taxon>Vibrionales</taxon>
        <taxon>Vibrionaceae</taxon>
        <taxon>Grimontia</taxon>
    </lineage>
</organism>
<dbReference type="RefSeq" id="WP_062705515.1">
    <property type="nucleotide sequence ID" value="NZ_CAWRCI010000003.1"/>
</dbReference>
<dbReference type="InterPro" id="IPR036526">
    <property type="entry name" value="C-N_Hydrolase_sf"/>
</dbReference>
<dbReference type="AlphaFoldDB" id="A0A128EWM4"/>
<sequence>MTKFGVVQMNSGMDPEANLEVLEGQLKHLKTQGVSLVLTPENCLVFGTKEDYDKHAEVLGHGPLQKKLSQLAFELGIWLVMGSFPIRNNDGTLSTTCLVYDATGNLRASYEKLHMFDVDIADNHRSYRESDTFKSGDNLVLVDTPFGTLGLSICYDIRFPQLYSALRQRGADIIVVPAAFTKVTGAAHWEVLLRARAIETQCWVLAAAQCGSHQGGRETYGHSMIVDPWGQVVSGLNDQIGAAWADIDLASNSAIRSKMPVMQHARLQCAMK</sequence>
<dbReference type="EMBL" id="FIZY01000003">
    <property type="protein sequence ID" value="CZF78391.1"/>
    <property type="molecule type" value="Genomic_DNA"/>
</dbReference>
<proteinExistence type="inferred from homology"/>
<dbReference type="Gene3D" id="3.60.110.10">
    <property type="entry name" value="Carbon-nitrogen hydrolase"/>
    <property type="match status" value="1"/>
</dbReference>
<evidence type="ECO:0000256" key="1">
    <source>
        <dbReference type="ARBA" id="ARBA00010613"/>
    </source>
</evidence>
<evidence type="ECO:0000259" key="3">
    <source>
        <dbReference type="PROSITE" id="PS50263"/>
    </source>
</evidence>
<dbReference type="InterPro" id="IPR003010">
    <property type="entry name" value="C-N_Hydrolase"/>
</dbReference>
<dbReference type="PROSITE" id="PS50263">
    <property type="entry name" value="CN_HYDROLASE"/>
    <property type="match status" value="1"/>
</dbReference>
<dbReference type="EC" id="3.5.1.111" evidence="4"/>
<dbReference type="GO" id="GO:0106008">
    <property type="term" value="F:2-oxoglutaramate amidase activity"/>
    <property type="evidence" value="ECO:0007669"/>
    <property type="project" value="UniProtKB-EC"/>
</dbReference>
<dbReference type="Proteomes" id="UP000073601">
    <property type="component" value="Unassembled WGS sequence"/>
</dbReference>
<dbReference type="OrthoDB" id="9811121at2"/>
<dbReference type="InterPro" id="IPR045254">
    <property type="entry name" value="Nit1/2_C-N_Hydrolase"/>
</dbReference>
<dbReference type="PANTHER" id="PTHR23088:SF27">
    <property type="entry name" value="DEAMINATED GLUTATHIONE AMIDASE"/>
    <property type="match status" value="1"/>
</dbReference>
<reference evidence="5" key="1">
    <citation type="submission" date="2016-02" db="EMBL/GenBank/DDBJ databases">
        <authorList>
            <person name="Rodrigo-Torres Lidia"/>
            <person name="Arahal R.David."/>
        </authorList>
    </citation>
    <scope>NUCLEOTIDE SEQUENCE [LARGE SCALE GENOMIC DNA]</scope>
    <source>
        <strain evidence="5">CECT 8713</strain>
    </source>
</reference>
<evidence type="ECO:0000313" key="5">
    <source>
        <dbReference type="Proteomes" id="UP000073601"/>
    </source>
</evidence>
<dbReference type="Pfam" id="PF00795">
    <property type="entry name" value="CN_hydrolase"/>
    <property type="match status" value="1"/>
</dbReference>
<feature type="domain" description="CN hydrolase" evidence="3">
    <location>
        <begin position="2"/>
        <end position="249"/>
    </location>
</feature>
<dbReference type="PANTHER" id="PTHR23088">
    <property type="entry name" value="NITRILASE-RELATED"/>
    <property type="match status" value="1"/>
</dbReference>
<gene>
    <name evidence="4" type="ORF">GMA8713_00554</name>
</gene>
<dbReference type="InterPro" id="IPR001110">
    <property type="entry name" value="UPF0012_CS"/>
</dbReference>
<protein>
    <submittedName>
        <fullName evidence="4">2-oxoglutaramate amidase</fullName>
        <ecNumber evidence="4">3.5.1.111</ecNumber>
    </submittedName>
</protein>